<keyword evidence="2" id="KW-1185">Reference proteome</keyword>
<sequence length="180" mass="19625">MSSTTLTAAADPLLKPWEISKLTTFAPSGRPGSSTWSIINVTITDPNDYSNPPPLNLAAGLAVNKSTTTADCGFKWQYDNFASAYDHVEHCTAVSEGSWTFEMLEASNSSYPSPLTDFVLRFKRSVPRASRRVRGPLSWVGDARFVVGDNMRGLCSASGVCSFGLKEENTPFYINQTRLG</sequence>
<evidence type="ECO:0000313" key="1">
    <source>
        <dbReference type="EMBL" id="KAK3315898.1"/>
    </source>
</evidence>
<reference evidence="1" key="1">
    <citation type="journal article" date="2023" name="Mol. Phylogenet. Evol.">
        <title>Genome-scale phylogeny and comparative genomics of the fungal order Sordariales.</title>
        <authorList>
            <person name="Hensen N."/>
            <person name="Bonometti L."/>
            <person name="Westerberg I."/>
            <person name="Brannstrom I.O."/>
            <person name="Guillou S."/>
            <person name="Cros-Aarteil S."/>
            <person name="Calhoun S."/>
            <person name="Haridas S."/>
            <person name="Kuo A."/>
            <person name="Mondo S."/>
            <person name="Pangilinan J."/>
            <person name="Riley R."/>
            <person name="LaButti K."/>
            <person name="Andreopoulos B."/>
            <person name="Lipzen A."/>
            <person name="Chen C."/>
            <person name="Yan M."/>
            <person name="Daum C."/>
            <person name="Ng V."/>
            <person name="Clum A."/>
            <person name="Steindorff A."/>
            <person name="Ohm R.A."/>
            <person name="Martin F."/>
            <person name="Silar P."/>
            <person name="Natvig D.O."/>
            <person name="Lalanne C."/>
            <person name="Gautier V."/>
            <person name="Ament-Velasquez S.L."/>
            <person name="Kruys A."/>
            <person name="Hutchinson M.I."/>
            <person name="Powell A.J."/>
            <person name="Barry K."/>
            <person name="Miller A.N."/>
            <person name="Grigoriev I.V."/>
            <person name="Debuchy R."/>
            <person name="Gladieux P."/>
            <person name="Hiltunen Thoren M."/>
            <person name="Johannesson H."/>
        </authorList>
    </citation>
    <scope>NUCLEOTIDE SEQUENCE</scope>
    <source>
        <strain evidence="1">CBS 118394</strain>
    </source>
</reference>
<organism evidence="1 2">
    <name type="scientific">Apodospora peruviana</name>
    <dbReference type="NCBI Taxonomy" id="516989"/>
    <lineage>
        <taxon>Eukaryota</taxon>
        <taxon>Fungi</taxon>
        <taxon>Dikarya</taxon>
        <taxon>Ascomycota</taxon>
        <taxon>Pezizomycotina</taxon>
        <taxon>Sordariomycetes</taxon>
        <taxon>Sordariomycetidae</taxon>
        <taxon>Sordariales</taxon>
        <taxon>Lasiosphaeriaceae</taxon>
        <taxon>Apodospora</taxon>
    </lineage>
</organism>
<reference evidence="1" key="2">
    <citation type="submission" date="2023-06" db="EMBL/GenBank/DDBJ databases">
        <authorList>
            <consortium name="Lawrence Berkeley National Laboratory"/>
            <person name="Haridas S."/>
            <person name="Hensen N."/>
            <person name="Bonometti L."/>
            <person name="Westerberg I."/>
            <person name="Brannstrom I.O."/>
            <person name="Guillou S."/>
            <person name="Cros-Aarteil S."/>
            <person name="Calhoun S."/>
            <person name="Kuo A."/>
            <person name="Mondo S."/>
            <person name="Pangilinan J."/>
            <person name="Riley R."/>
            <person name="Labutti K."/>
            <person name="Andreopoulos B."/>
            <person name="Lipzen A."/>
            <person name="Chen C."/>
            <person name="Yanf M."/>
            <person name="Daum C."/>
            <person name="Ng V."/>
            <person name="Clum A."/>
            <person name="Steindorff A."/>
            <person name="Ohm R."/>
            <person name="Martin F."/>
            <person name="Silar P."/>
            <person name="Natvig D."/>
            <person name="Lalanne C."/>
            <person name="Gautier V."/>
            <person name="Ament-Velasquez S.L."/>
            <person name="Kruys A."/>
            <person name="Hutchinson M.I."/>
            <person name="Powell A.J."/>
            <person name="Barry K."/>
            <person name="Miller A.N."/>
            <person name="Grigoriev I.V."/>
            <person name="Debuchy R."/>
            <person name="Gladieux P."/>
            <person name="Thoren M.H."/>
            <person name="Johannesson H."/>
        </authorList>
    </citation>
    <scope>NUCLEOTIDE SEQUENCE</scope>
    <source>
        <strain evidence="1">CBS 118394</strain>
    </source>
</reference>
<dbReference type="AlphaFoldDB" id="A0AAE0HZN8"/>
<dbReference type="Proteomes" id="UP001283341">
    <property type="component" value="Unassembled WGS sequence"/>
</dbReference>
<protein>
    <submittedName>
        <fullName evidence="1">Uncharacterized protein</fullName>
    </submittedName>
</protein>
<accession>A0AAE0HZN8</accession>
<gene>
    <name evidence="1" type="ORF">B0H66DRAFT_480333</name>
</gene>
<name>A0AAE0HZN8_9PEZI</name>
<proteinExistence type="predicted"/>
<dbReference type="EMBL" id="JAUEDM010000005">
    <property type="protein sequence ID" value="KAK3315898.1"/>
    <property type="molecule type" value="Genomic_DNA"/>
</dbReference>
<evidence type="ECO:0000313" key="2">
    <source>
        <dbReference type="Proteomes" id="UP001283341"/>
    </source>
</evidence>
<comment type="caution">
    <text evidence="1">The sequence shown here is derived from an EMBL/GenBank/DDBJ whole genome shotgun (WGS) entry which is preliminary data.</text>
</comment>